<proteinExistence type="predicted"/>
<sequence>MNIMHLSRLQLWFLPLFLLAAALVLAISPAARAEHSLTQVWKTEGLAVPESVLYMKDKKEPYLLVSLIDGVPTEVDGKGGIAKLGTDGEVLDAEWITGLNAPKGMGTDGKLLYVADITELVVIDIKKQRVVKKVPVPEAVFLNDVTVSSLGVVYVSDTRTHRVHMYDGKKIHLYLDGVDNANGLFALGNSLVVGSAKQLLIFDANKKPLVLAQGFAENIDGVEMVARGEFVVSCWLGLVYYVYGDGRIQQMLDLREQKINTADLGFDPEQRVVLVPNFFKNSVTAYRLE</sequence>
<dbReference type="Gene3D" id="2.120.10.30">
    <property type="entry name" value="TolB, C-terminal domain"/>
    <property type="match status" value="1"/>
</dbReference>
<feature type="chain" id="PRO_5002793682" evidence="1">
    <location>
        <begin position="34"/>
        <end position="289"/>
    </location>
</feature>
<name>B3PBV2_CELJU</name>
<dbReference type="STRING" id="498211.CJA_1166"/>
<dbReference type="KEGG" id="cja:CJA_1166"/>
<evidence type="ECO:0000313" key="3">
    <source>
        <dbReference type="Proteomes" id="UP000001036"/>
    </source>
</evidence>
<dbReference type="Proteomes" id="UP000001036">
    <property type="component" value="Chromosome"/>
</dbReference>
<dbReference type="InterPro" id="IPR011042">
    <property type="entry name" value="6-blade_b-propeller_TolB-like"/>
</dbReference>
<protein>
    <submittedName>
        <fullName evidence="2">Periplasmic ATP/GTP-binding protein</fullName>
    </submittedName>
</protein>
<gene>
    <name evidence="2" type="ordered locus">CJA_1166</name>
</gene>
<accession>B3PBV2</accession>
<dbReference type="RefSeq" id="WP_012486814.1">
    <property type="nucleotide sequence ID" value="NC_010995.1"/>
</dbReference>
<keyword evidence="3" id="KW-1185">Reference proteome</keyword>
<dbReference type="SUPFAM" id="SSF63829">
    <property type="entry name" value="Calcium-dependent phosphotriesterase"/>
    <property type="match status" value="1"/>
</dbReference>
<organism evidence="2 3">
    <name type="scientific">Cellvibrio japonicus (strain Ueda107)</name>
    <name type="common">Pseudomonas fluorescens subsp. cellulosa</name>
    <dbReference type="NCBI Taxonomy" id="498211"/>
    <lineage>
        <taxon>Bacteria</taxon>
        <taxon>Pseudomonadati</taxon>
        <taxon>Pseudomonadota</taxon>
        <taxon>Gammaproteobacteria</taxon>
        <taxon>Cellvibrionales</taxon>
        <taxon>Cellvibrionaceae</taxon>
        <taxon>Cellvibrio</taxon>
    </lineage>
</organism>
<evidence type="ECO:0000313" key="2">
    <source>
        <dbReference type="EMBL" id="ACE82936.1"/>
    </source>
</evidence>
<keyword evidence="1" id="KW-0732">Signal</keyword>
<dbReference type="EMBL" id="CP000934">
    <property type="protein sequence ID" value="ACE82936.1"/>
    <property type="molecule type" value="Genomic_DNA"/>
</dbReference>
<dbReference type="eggNOG" id="COG3391">
    <property type="taxonomic scope" value="Bacteria"/>
</dbReference>
<evidence type="ECO:0000256" key="1">
    <source>
        <dbReference type="SAM" id="SignalP"/>
    </source>
</evidence>
<feature type="signal peptide" evidence="1">
    <location>
        <begin position="1"/>
        <end position="33"/>
    </location>
</feature>
<dbReference type="HOGENOM" id="CLU_070070_0_1_6"/>
<dbReference type="AlphaFoldDB" id="B3PBV2"/>
<reference evidence="2 3" key="1">
    <citation type="journal article" date="2008" name="J. Bacteriol.">
        <title>Insights into plant cell wall degradation from the genome sequence of the soil bacterium Cellvibrio japonicus.</title>
        <authorList>
            <person name="Deboy R.T."/>
            <person name="Mongodin E.F."/>
            <person name="Fouts D.E."/>
            <person name="Tailford L.E."/>
            <person name="Khouri H."/>
            <person name="Emerson J.B."/>
            <person name="Mohamoud Y."/>
            <person name="Watkins K."/>
            <person name="Henrissat B."/>
            <person name="Gilbert H.J."/>
            <person name="Nelson K.E."/>
        </authorList>
    </citation>
    <scope>NUCLEOTIDE SEQUENCE [LARGE SCALE GENOMIC DNA]</scope>
    <source>
        <strain evidence="2 3">Ueda107</strain>
    </source>
</reference>